<name>F6QY55_CIOIN</name>
<dbReference type="EMBL" id="EAAA01000216">
    <property type="status" value="NOT_ANNOTATED_CDS"/>
    <property type="molecule type" value="Genomic_DNA"/>
</dbReference>
<dbReference type="Pfam" id="PF00788">
    <property type="entry name" value="RA"/>
    <property type="match status" value="1"/>
</dbReference>
<protein>
    <recommendedName>
        <fullName evidence="1">Ras-associating domain-containing protein</fullName>
    </recommendedName>
</protein>
<dbReference type="Ensembl" id="ENSCINT00000020377.3">
    <property type="protein sequence ID" value="ENSCINP00000020377.3"/>
    <property type="gene ID" value="ENSCING00000010226.3"/>
</dbReference>
<reference evidence="3" key="1">
    <citation type="journal article" date="2002" name="Science">
        <title>The draft genome of Ciona intestinalis: insights into chordate and vertebrate origins.</title>
        <authorList>
            <person name="Dehal P."/>
            <person name="Satou Y."/>
            <person name="Campbell R.K."/>
            <person name="Chapman J."/>
            <person name="Degnan B."/>
            <person name="De Tomaso A."/>
            <person name="Davidson B."/>
            <person name="Di Gregorio A."/>
            <person name="Gelpke M."/>
            <person name="Goodstein D.M."/>
            <person name="Harafuji N."/>
            <person name="Hastings K.E."/>
            <person name="Ho I."/>
            <person name="Hotta K."/>
            <person name="Huang W."/>
            <person name="Kawashima T."/>
            <person name="Lemaire P."/>
            <person name="Martinez D."/>
            <person name="Meinertzhagen I.A."/>
            <person name="Necula S."/>
            <person name="Nonaka M."/>
            <person name="Putnam N."/>
            <person name="Rash S."/>
            <person name="Saiga H."/>
            <person name="Satake M."/>
            <person name="Terry A."/>
            <person name="Yamada L."/>
            <person name="Wang H.G."/>
            <person name="Awazu S."/>
            <person name="Azumi K."/>
            <person name="Boore J."/>
            <person name="Branno M."/>
            <person name="Chin-Bow S."/>
            <person name="DeSantis R."/>
            <person name="Doyle S."/>
            <person name="Francino P."/>
            <person name="Keys D.N."/>
            <person name="Haga S."/>
            <person name="Hayashi H."/>
            <person name="Hino K."/>
            <person name="Imai K.S."/>
            <person name="Inaba K."/>
            <person name="Kano S."/>
            <person name="Kobayashi K."/>
            <person name="Kobayashi M."/>
            <person name="Lee B.I."/>
            <person name="Makabe K.W."/>
            <person name="Manohar C."/>
            <person name="Matassi G."/>
            <person name="Medina M."/>
            <person name="Mochizuki Y."/>
            <person name="Mount S."/>
            <person name="Morishita T."/>
            <person name="Miura S."/>
            <person name="Nakayama A."/>
            <person name="Nishizaka S."/>
            <person name="Nomoto H."/>
            <person name="Ohta F."/>
            <person name="Oishi K."/>
            <person name="Rigoutsos I."/>
            <person name="Sano M."/>
            <person name="Sasaki A."/>
            <person name="Sasakura Y."/>
            <person name="Shoguchi E."/>
            <person name="Shin-i T."/>
            <person name="Spagnuolo A."/>
            <person name="Stainier D."/>
            <person name="Suzuki M.M."/>
            <person name="Tassy O."/>
            <person name="Takatori N."/>
            <person name="Tokuoka M."/>
            <person name="Yagi K."/>
            <person name="Yoshizaki F."/>
            <person name="Wada S."/>
            <person name="Zhang C."/>
            <person name="Hyatt P.D."/>
            <person name="Larimer F."/>
            <person name="Detter C."/>
            <person name="Doggett N."/>
            <person name="Glavina T."/>
            <person name="Hawkins T."/>
            <person name="Richardson P."/>
            <person name="Lucas S."/>
            <person name="Kohara Y."/>
            <person name="Levine M."/>
            <person name="Satoh N."/>
            <person name="Rokhsar D.S."/>
        </authorList>
    </citation>
    <scope>NUCLEOTIDE SEQUENCE [LARGE SCALE GENOMIC DNA]</scope>
</reference>
<reference evidence="2" key="4">
    <citation type="submission" date="2025-09" db="UniProtKB">
        <authorList>
            <consortium name="Ensembl"/>
        </authorList>
    </citation>
    <scope>IDENTIFICATION</scope>
</reference>
<dbReference type="InterPro" id="IPR029071">
    <property type="entry name" value="Ubiquitin-like_domsf"/>
</dbReference>
<evidence type="ECO:0000313" key="2">
    <source>
        <dbReference type="Ensembl" id="ENSCINP00000020377.3"/>
    </source>
</evidence>
<reference evidence="2" key="2">
    <citation type="journal article" date="2008" name="Genome Biol.">
        <title>Improved genome assembly and evidence-based global gene model set for the chordate Ciona intestinalis: new insight into intron and operon populations.</title>
        <authorList>
            <person name="Satou Y."/>
            <person name="Mineta K."/>
            <person name="Ogasawara M."/>
            <person name="Sasakura Y."/>
            <person name="Shoguchi E."/>
            <person name="Ueno K."/>
            <person name="Yamada L."/>
            <person name="Matsumoto J."/>
            <person name="Wasserscheid J."/>
            <person name="Dewar K."/>
            <person name="Wiley G.B."/>
            <person name="Macmil S.L."/>
            <person name="Roe B.A."/>
            <person name="Zeller R.W."/>
            <person name="Hastings K.E."/>
            <person name="Lemaire P."/>
            <person name="Lindquist E."/>
            <person name="Endo T."/>
            <person name="Hotta K."/>
            <person name="Inaba K."/>
        </authorList>
    </citation>
    <scope>NUCLEOTIDE SEQUENCE [LARGE SCALE GENOMIC DNA]</scope>
    <source>
        <strain evidence="2">wild type</strain>
    </source>
</reference>
<dbReference type="SUPFAM" id="SSF54236">
    <property type="entry name" value="Ubiquitin-like"/>
    <property type="match status" value="1"/>
</dbReference>
<keyword evidence="3" id="KW-1185">Reference proteome</keyword>
<accession>F6QY55</accession>
<dbReference type="Proteomes" id="UP000008144">
    <property type="component" value="Chromosome 1"/>
</dbReference>
<dbReference type="AlphaFoldDB" id="F6QY55"/>
<reference evidence="2" key="3">
    <citation type="submission" date="2025-08" db="UniProtKB">
        <authorList>
            <consortium name="Ensembl"/>
        </authorList>
    </citation>
    <scope>IDENTIFICATION</scope>
</reference>
<proteinExistence type="predicted"/>
<dbReference type="HOGENOM" id="CLU_2319493_0_0_1"/>
<sequence>MIWSVWVTDISSWKEVDLPHSSTAALLIHTLLTKLKRKIDLSSWSIIEQNSDSMIERYVEDYEIIDEIWKNQESDSISRFCLNKTPSKYTILLSPDVSY</sequence>
<evidence type="ECO:0000259" key="1">
    <source>
        <dbReference type="Pfam" id="PF00788"/>
    </source>
</evidence>
<evidence type="ECO:0000313" key="3">
    <source>
        <dbReference type="Proteomes" id="UP000008144"/>
    </source>
</evidence>
<dbReference type="InParanoid" id="F6QY55"/>
<dbReference type="InterPro" id="IPR000159">
    <property type="entry name" value="RA_dom"/>
</dbReference>
<feature type="domain" description="Ras-associating" evidence="1">
    <location>
        <begin position="4"/>
        <end position="85"/>
    </location>
</feature>
<dbReference type="Gene3D" id="3.10.20.90">
    <property type="entry name" value="Phosphatidylinositol 3-kinase Catalytic Subunit, Chain A, domain 1"/>
    <property type="match status" value="1"/>
</dbReference>
<organism evidence="2 3">
    <name type="scientific">Ciona intestinalis</name>
    <name type="common">Transparent sea squirt</name>
    <name type="synonym">Ascidia intestinalis</name>
    <dbReference type="NCBI Taxonomy" id="7719"/>
    <lineage>
        <taxon>Eukaryota</taxon>
        <taxon>Metazoa</taxon>
        <taxon>Chordata</taxon>
        <taxon>Tunicata</taxon>
        <taxon>Ascidiacea</taxon>
        <taxon>Phlebobranchia</taxon>
        <taxon>Cionidae</taxon>
        <taxon>Ciona</taxon>
    </lineage>
</organism>